<dbReference type="GO" id="GO:0003824">
    <property type="term" value="F:catalytic activity"/>
    <property type="evidence" value="ECO:0007669"/>
    <property type="project" value="InterPro"/>
</dbReference>
<feature type="domain" description="AB hydrolase-1" evidence="1">
    <location>
        <begin position="35"/>
        <end position="320"/>
    </location>
</feature>
<dbReference type="GO" id="GO:0017000">
    <property type="term" value="P:antibiotic biosynthetic process"/>
    <property type="evidence" value="ECO:0007669"/>
    <property type="project" value="UniProtKB-ARBA"/>
</dbReference>
<reference evidence="2" key="1">
    <citation type="submission" date="2022-11" db="EMBL/GenBank/DDBJ databases">
        <authorList>
            <person name="Petersen C."/>
        </authorList>
    </citation>
    <scope>NUCLEOTIDE SEQUENCE</scope>
    <source>
        <strain evidence="2">IBT 30069</strain>
    </source>
</reference>
<dbReference type="OrthoDB" id="8119704at2759"/>
<name>A0A9W9ETF1_9EURO</name>
<dbReference type="InterPro" id="IPR029058">
    <property type="entry name" value="AB_hydrolase_fold"/>
</dbReference>
<protein>
    <submittedName>
        <fullName evidence="2">Alpha/beta-hydrolase</fullName>
    </submittedName>
</protein>
<evidence type="ECO:0000313" key="3">
    <source>
        <dbReference type="Proteomes" id="UP001149165"/>
    </source>
</evidence>
<gene>
    <name evidence="2" type="ORF">N7456_011324</name>
</gene>
<dbReference type="Proteomes" id="UP001149165">
    <property type="component" value="Unassembled WGS sequence"/>
</dbReference>
<keyword evidence="3" id="KW-1185">Reference proteome</keyword>
<dbReference type="SUPFAM" id="SSF53474">
    <property type="entry name" value="alpha/beta-Hydrolases"/>
    <property type="match status" value="1"/>
</dbReference>
<dbReference type="EMBL" id="JAPQKH010000007">
    <property type="protein sequence ID" value="KAJ5087708.1"/>
    <property type="molecule type" value="Genomic_DNA"/>
</dbReference>
<dbReference type="InterPro" id="IPR000639">
    <property type="entry name" value="Epox_hydrolase-like"/>
</dbReference>
<accession>A0A9W9ETF1</accession>
<dbReference type="InterPro" id="IPR000073">
    <property type="entry name" value="AB_hydrolase_1"/>
</dbReference>
<organism evidence="2 3">
    <name type="scientific">Penicillium angulare</name>
    <dbReference type="NCBI Taxonomy" id="116970"/>
    <lineage>
        <taxon>Eukaryota</taxon>
        <taxon>Fungi</taxon>
        <taxon>Dikarya</taxon>
        <taxon>Ascomycota</taxon>
        <taxon>Pezizomycotina</taxon>
        <taxon>Eurotiomycetes</taxon>
        <taxon>Eurotiomycetidae</taxon>
        <taxon>Eurotiales</taxon>
        <taxon>Aspergillaceae</taxon>
        <taxon>Penicillium</taxon>
    </lineage>
</organism>
<sequence length="340" mass="38105">MANSIYRRTSASTQLSYLSNIPSLPRDTPITRISLMIHGWTCRATHYTPLITLLSEQGFGAENGYLYIAVDLPGHGESSSSTLPEPEKGGLIELLQVFYEEILSGLPSQTESETGTSDSNPNVIPLDFYGHSMGTRVGFGLYSFLSSTTFNEVRVSPANFIFLDGSFTSTNPPDPISISMMEQYEEILKGKALAGMHKYFGSRTSESFKIEMRDFLTSSNFPYLLRIAHWYSGYDCFIPSMMDDLSSRNHELVSEGKKPVRILNIQGQEVGPDGRYSIDKDFVTVYMGLVREHLTPWVTEHVIEDSSHFVHVDDVEEVARQLVHLHDSEINAAHSEQARL</sequence>
<dbReference type="Pfam" id="PF12697">
    <property type="entry name" value="Abhydrolase_6"/>
    <property type="match status" value="1"/>
</dbReference>
<reference evidence="2" key="2">
    <citation type="journal article" date="2023" name="IMA Fungus">
        <title>Comparative genomic study of the Penicillium genus elucidates a diverse pangenome and 15 lateral gene transfer events.</title>
        <authorList>
            <person name="Petersen C."/>
            <person name="Sorensen T."/>
            <person name="Nielsen M.R."/>
            <person name="Sondergaard T.E."/>
            <person name="Sorensen J.L."/>
            <person name="Fitzpatrick D.A."/>
            <person name="Frisvad J.C."/>
            <person name="Nielsen K.L."/>
        </authorList>
    </citation>
    <scope>NUCLEOTIDE SEQUENCE</scope>
    <source>
        <strain evidence="2">IBT 30069</strain>
    </source>
</reference>
<comment type="caution">
    <text evidence="2">The sequence shown here is derived from an EMBL/GenBank/DDBJ whole genome shotgun (WGS) entry which is preliminary data.</text>
</comment>
<evidence type="ECO:0000313" key="2">
    <source>
        <dbReference type="EMBL" id="KAJ5087708.1"/>
    </source>
</evidence>
<dbReference type="GO" id="GO:0072330">
    <property type="term" value="P:monocarboxylic acid biosynthetic process"/>
    <property type="evidence" value="ECO:0007669"/>
    <property type="project" value="UniProtKB-ARBA"/>
</dbReference>
<dbReference type="PRINTS" id="PR00412">
    <property type="entry name" value="EPOXHYDRLASE"/>
</dbReference>
<dbReference type="Gene3D" id="3.40.50.1820">
    <property type="entry name" value="alpha/beta hydrolase"/>
    <property type="match status" value="1"/>
</dbReference>
<proteinExistence type="predicted"/>
<dbReference type="AlphaFoldDB" id="A0A9W9ETF1"/>
<evidence type="ECO:0000259" key="1">
    <source>
        <dbReference type="Pfam" id="PF12697"/>
    </source>
</evidence>